<dbReference type="GeneID" id="108016649"/>
<protein>
    <submittedName>
        <fullName evidence="2">Uncharacterized protein Kmn1</fullName>
    </submittedName>
</protein>
<accession>A0AB39ZM83</accession>
<sequence length="184" mass="21037">MDPTESPGKPPKSYVRRSALFENVANVTAGDMSCSDVSDIELQDVPATLEATLKPRAYEASTLFNIDLDEIWGPSTQEDEVQQYKKRAQVEQQKFVDFVMQAYLDMDSQNVSYQPSKEQQRYLDQGPNLQNFVRGSLAFTNAAIRFQAEHEDMMELQSNLEDQYQFMRNTMINNAIHQNLAGPR</sequence>
<dbReference type="AlphaFoldDB" id="A0AB39ZM83"/>
<evidence type="ECO:0000313" key="1">
    <source>
        <dbReference type="Proteomes" id="UP001652628"/>
    </source>
</evidence>
<keyword evidence="1" id="KW-1185">Reference proteome</keyword>
<reference evidence="2" key="1">
    <citation type="submission" date="2025-08" db="UniProtKB">
        <authorList>
            <consortium name="RefSeq"/>
        </authorList>
    </citation>
    <scope>IDENTIFICATION</scope>
</reference>
<dbReference type="CTD" id="32102"/>
<evidence type="ECO:0000313" key="2">
    <source>
        <dbReference type="RefSeq" id="XP_016938845.2"/>
    </source>
</evidence>
<dbReference type="Proteomes" id="UP001652628">
    <property type="component" value="Chromosome X"/>
</dbReference>
<name>A0AB39ZM83_DROSZ</name>
<organism evidence="1 2">
    <name type="scientific">Drosophila suzukii</name>
    <name type="common">Spotted-wing drosophila fruit fly</name>
    <dbReference type="NCBI Taxonomy" id="28584"/>
    <lineage>
        <taxon>Eukaryota</taxon>
        <taxon>Metazoa</taxon>
        <taxon>Ecdysozoa</taxon>
        <taxon>Arthropoda</taxon>
        <taxon>Hexapoda</taxon>
        <taxon>Insecta</taxon>
        <taxon>Pterygota</taxon>
        <taxon>Neoptera</taxon>
        <taxon>Endopterygota</taxon>
        <taxon>Diptera</taxon>
        <taxon>Brachycera</taxon>
        <taxon>Muscomorpha</taxon>
        <taxon>Ephydroidea</taxon>
        <taxon>Drosophilidae</taxon>
        <taxon>Drosophila</taxon>
        <taxon>Sophophora</taxon>
    </lineage>
</organism>
<dbReference type="RefSeq" id="XP_016938845.2">
    <property type="nucleotide sequence ID" value="XM_017083356.4"/>
</dbReference>
<gene>
    <name evidence="2" type="primary">Kmn1</name>
</gene>
<proteinExistence type="predicted"/>